<evidence type="ECO:0000259" key="10">
    <source>
        <dbReference type="Pfam" id="PF07495"/>
    </source>
</evidence>
<dbReference type="Gene3D" id="1.20.5.1930">
    <property type="match status" value="1"/>
</dbReference>
<sequence>MWFGTTQGLLKYDGYSFKIYNNNPNNPNFIENEQLTEHNTIYQVNNSLWFAANNTVFKLNTKTDSIITYTETHGIKGDVIELHIDDKKQVWVVSDNHWTSKREDTYQYLQKFDEKHGFQVIDSLRRGSREFTRLTSDQKNNLWWSTLTKGTIKYTENGKRLQNYDLNTSGSDGKNKYRGTSFFDSKNLHYYFPSNKGITRYNTSKSEWESILNEPLSIHHAAEDNEGNIWFAGDAFFYRMDRFGNFTDFSKTAQEQVDFTRISELFVDNNGLLWVATDNGILKLRIKPKIFTQLFKSNEKDWGNAMRSIFETKSGDIIGLCEREKKLMVFSPNIQEGKELELWGDYNATTNPLHGARFFSMDLDKEYAYTVNEDLVKIRLKDGFTTVFAEFANRLNITGASPIITLKDGRLLFGFTLAKLTIYTPETGESELVFKDPIEKDYLHFRYFLESNTSETVWVGTVNNGLLKINLNGTIEAHYDLNSDPPLNKNNIMVIHENKDESLWLGTFGGGIIHLTPHKKEAFVYDTSSGLANNNVVGILPYNDDHLLVSTYDGLSFFNMKTKRFHNFFEEDGLTHNEFNYTSFFKDSNSNYYFGGMNGINMFNPKNLTRDTLINPILFSSLTRFNSKSNDIQKTDFSYAANSKVTITPYDQYFQVNWTIPNYFKNIENQYFTKLEGYENTWFSQGINPYVRYNKLPAGDYILNVKGTDFSGIESNNTLKIPITVGSIFYKTWWFILLSALLILAIIYGLFQFRVRQILAIEQLRTNISSDLHDNLGSMLSGIAMQSELVEANAKKENKSKLNKIATTSRDAISQMRDLVWSIDNRRERTSDLLERMEELADELLFPKNISFHLEKNNLNFNKKLSITAKQHLFFIYKEAVTNILRHSNAKNVFVKFTNQNGFGKVIISDDGTINKTNKSTGFGLANMTLRAKKMNATINFIKEDGFEIHLKLPFKL</sequence>
<gene>
    <name evidence="12" type="ORF">SAMN05421855_102826</name>
</gene>
<dbReference type="AlphaFoldDB" id="A0A1G7FWH9"/>
<evidence type="ECO:0000256" key="9">
    <source>
        <dbReference type="SAM" id="Phobius"/>
    </source>
</evidence>
<dbReference type="EC" id="2.7.13.3" evidence="2"/>
<feature type="domain" description="Signal transduction histidine kinase subgroup 3 dimerisation and phosphoacceptor" evidence="11">
    <location>
        <begin position="765"/>
        <end position="823"/>
    </location>
</feature>
<dbReference type="InterPro" id="IPR011123">
    <property type="entry name" value="Y_Y_Y"/>
</dbReference>
<keyword evidence="13" id="KW-1185">Reference proteome</keyword>
<evidence type="ECO:0000313" key="12">
    <source>
        <dbReference type="EMBL" id="SDE80264.1"/>
    </source>
</evidence>
<dbReference type="InterPro" id="IPR011712">
    <property type="entry name" value="Sig_transdc_His_kin_sub3_dim/P"/>
</dbReference>
<evidence type="ECO:0000256" key="3">
    <source>
        <dbReference type="ARBA" id="ARBA00022553"/>
    </source>
</evidence>
<keyword evidence="7" id="KW-0067">ATP-binding</keyword>
<dbReference type="PANTHER" id="PTHR24421">
    <property type="entry name" value="NITRATE/NITRITE SENSOR PROTEIN NARX-RELATED"/>
    <property type="match status" value="1"/>
</dbReference>
<dbReference type="Pfam" id="PF07730">
    <property type="entry name" value="HisKA_3"/>
    <property type="match status" value="1"/>
</dbReference>
<keyword evidence="4" id="KW-0808">Transferase</keyword>
<dbReference type="GO" id="GO:0000155">
    <property type="term" value="F:phosphorelay sensor kinase activity"/>
    <property type="evidence" value="ECO:0007669"/>
    <property type="project" value="InterPro"/>
</dbReference>
<dbReference type="EMBL" id="FNBA01000002">
    <property type="protein sequence ID" value="SDE80264.1"/>
    <property type="molecule type" value="Genomic_DNA"/>
</dbReference>
<feature type="transmembrane region" description="Helical" evidence="9">
    <location>
        <begin position="732"/>
        <end position="751"/>
    </location>
</feature>
<dbReference type="Gene3D" id="2.130.10.10">
    <property type="entry name" value="YVTN repeat-like/Quinoprotein amine dehydrogenase"/>
    <property type="match status" value="3"/>
</dbReference>
<dbReference type="SUPFAM" id="SSF50998">
    <property type="entry name" value="Quinoprotein alcohol dehydrogenase-like"/>
    <property type="match status" value="1"/>
</dbReference>
<dbReference type="Proteomes" id="UP000199321">
    <property type="component" value="Unassembled WGS sequence"/>
</dbReference>
<dbReference type="InterPro" id="IPR050482">
    <property type="entry name" value="Sensor_HK_TwoCompSys"/>
</dbReference>
<dbReference type="InterPro" id="IPR036890">
    <property type="entry name" value="HATPase_C_sf"/>
</dbReference>
<keyword evidence="9" id="KW-0472">Membrane</keyword>
<reference evidence="12 13" key="1">
    <citation type="submission" date="2016-10" db="EMBL/GenBank/DDBJ databases">
        <authorList>
            <person name="de Groot N.N."/>
        </authorList>
    </citation>
    <scope>NUCLEOTIDE SEQUENCE [LARGE SCALE GENOMIC DNA]</scope>
    <source>
        <strain evidence="12 13">DSM 16195</strain>
    </source>
</reference>
<feature type="domain" description="Two component regulator three Y" evidence="10">
    <location>
        <begin position="662"/>
        <end position="725"/>
    </location>
</feature>
<keyword evidence="9" id="KW-1133">Transmembrane helix</keyword>
<evidence type="ECO:0000256" key="6">
    <source>
        <dbReference type="ARBA" id="ARBA00022777"/>
    </source>
</evidence>
<dbReference type="GO" id="GO:0005524">
    <property type="term" value="F:ATP binding"/>
    <property type="evidence" value="ECO:0007669"/>
    <property type="project" value="UniProtKB-KW"/>
</dbReference>
<dbReference type="STRING" id="227084.SAMN05421855_102826"/>
<keyword evidence="3" id="KW-0597">Phosphoprotein</keyword>
<keyword evidence="6 12" id="KW-0418">Kinase</keyword>
<keyword evidence="9" id="KW-0812">Transmembrane</keyword>
<keyword evidence="5" id="KW-0547">Nucleotide-binding</keyword>
<dbReference type="SUPFAM" id="SSF55874">
    <property type="entry name" value="ATPase domain of HSP90 chaperone/DNA topoisomerase II/histidine kinase"/>
    <property type="match status" value="1"/>
</dbReference>
<comment type="catalytic activity">
    <reaction evidence="1">
        <text>ATP + protein L-histidine = ADP + protein N-phospho-L-histidine.</text>
        <dbReference type="EC" id="2.7.13.3"/>
    </reaction>
</comment>
<dbReference type="Gene3D" id="3.30.565.10">
    <property type="entry name" value="Histidine kinase-like ATPase, C-terminal domain"/>
    <property type="match status" value="1"/>
</dbReference>
<protein>
    <recommendedName>
        <fullName evidence="2">histidine kinase</fullName>
        <ecNumber evidence="2">2.7.13.3</ecNumber>
    </recommendedName>
</protein>
<dbReference type="CDD" id="cd16917">
    <property type="entry name" value="HATPase_UhpB-NarQ-NarX-like"/>
    <property type="match status" value="1"/>
</dbReference>
<dbReference type="Gene3D" id="2.60.40.10">
    <property type="entry name" value="Immunoglobulins"/>
    <property type="match status" value="1"/>
</dbReference>
<dbReference type="GO" id="GO:0016020">
    <property type="term" value="C:membrane"/>
    <property type="evidence" value="ECO:0007669"/>
    <property type="project" value="InterPro"/>
</dbReference>
<keyword evidence="8" id="KW-0902">Two-component regulatory system</keyword>
<evidence type="ECO:0000256" key="8">
    <source>
        <dbReference type="ARBA" id="ARBA00023012"/>
    </source>
</evidence>
<evidence type="ECO:0000256" key="7">
    <source>
        <dbReference type="ARBA" id="ARBA00022840"/>
    </source>
</evidence>
<name>A0A1G7FWH9_9FLAO</name>
<evidence type="ECO:0000256" key="1">
    <source>
        <dbReference type="ARBA" id="ARBA00000085"/>
    </source>
</evidence>
<evidence type="ECO:0000256" key="5">
    <source>
        <dbReference type="ARBA" id="ARBA00022741"/>
    </source>
</evidence>
<evidence type="ECO:0000256" key="4">
    <source>
        <dbReference type="ARBA" id="ARBA00022679"/>
    </source>
</evidence>
<evidence type="ECO:0000259" key="11">
    <source>
        <dbReference type="Pfam" id="PF07730"/>
    </source>
</evidence>
<organism evidence="12 13">
    <name type="scientific">Ulvibacter litoralis</name>
    <dbReference type="NCBI Taxonomy" id="227084"/>
    <lineage>
        <taxon>Bacteria</taxon>
        <taxon>Pseudomonadati</taxon>
        <taxon>Bacteroidota</taxon>
        <taxon>Flavobacteriia</taxon>
        <taxon>Flavobacteriales</taxon>
        <taxon>Flavobacteriaceae</taxon>
        <taxon>Ulvibacter</taxon>
    </lineage>
</organism>
<dbReference type="PANTHER" id="PTHR24421:SF10">
    <property type="entry name" value="NITRATE_NITRITE SENSOR PROTEIN NARQ"/>
    <property type="match status" value="1"/>
</dbReference>
<dbReference type="GO" id="GO:0046983">
    <property type="term" value="F:protein dimerization activity"/>
    <property type="evidence" value="ECO:0007669"/>
    <property type="project" value="InterPro"/>
</dbReference>
<dbReference type="InterPro" id="IPR015943">
    <property type="entry name" value="WD40/YVTN_repeat-like_dom_sf"/>
</dbReference>
<proteinExistence type="predicted"/>
<dbReference type="InterPro" id="IPR011047">
    <property type="entry name" value="Quinoprotein_ADH-like_sf"/>
</dbReference>
<evidence type="ECO:0000256" key="2">
    <source>
        <dbReference type="ARBA" id="ARBA00012438"/>
    </source>
</evidence>
<evidence type="ECO:0000313" key="13">
    <source>
        <dbReference type="Proteomes" id="UP000199321"/>
    </source>
</evidence>
<dbReference type="InterPro" id="IPR013783">
    <property type="entry name" value="Ig-like_fold"/>
</dbReference>
<dbReference type="Pfam" id="PF07495">
    <property type="entry name" value="Y_Y_Y"/>
    <property type="match status" value="1"/>
</dbReference>
<accession>A0A1G7FWH9</accession>